<dbReference type="Pfam" id="PF01195">
    <property type="entry name" value="Pept_tRNA_hydro"/>
    <property type="match status" value="1"/>
</dbReference>
<dbReference type="STRING" id="312017.I7M4F9"/>
<evidence type="ECO:0000256" key="2">
    <source>
        <dbReference type="ARBA" id="ARBA00022555"/>
    </source>
</evidence>
<protein>
    <recommendedName>
        <fullName evidence="1">peptidyl-tRNA hydrolase</fullName>
        <ecNumber evidence="1">3.1.1.29</ecNumber>
    </recommendedName>
</protein>
<dbReference type="eggNOG" id="KOG2255">
    <property type="taxonomic scope" value="Eukaryota"/>
</dbReference>
<evidence type="ECO:0000313" key="7">
    <source>
        <dbReference type="EMBL" id="EAS06745.2"/>
    </source>
</evidence>
<organism evidence="7 8">
    <name type="scientific">Tetrahymena thermophila (strain SB210)</name>
    <dbReference type="NCBI Taxonomy" id="312017"/>
    <lineage>
        <taxon>Eukaryota</taxon>
        <taxon>Sar</taxon>
        <taxon>Alveolata</taxon>
        <taxon>Ciliophora</taxon>
        <taxon>Intramacronucleata</taxon>
        <taxon>Oligohymenophorea</taxon>
        <taxon>Hymenostomatida</taxon>
        <taxon>Tetrahymenina</taxon>
        <taxon>Tetrahymenidae</taxon>
        <taxon>Tetrahymena</taxon>
    </lineage>
</organism>
<dbReference type="GeneID" id="7836971"/>
<dbReference type="KEGG" id="tet:TTHERM_00689840"/>
<keyword evidence="8" id="KW-1185">Reference proteome</keyword>
<dbReference type="SUPFAM" id="SSF53178">
    <property type="entry name" value="Peptidyl-tRNA hydrolase-like"/>
    <property type="match status" value="1"/>
</dbReference>
<dbReference type="PANTHER" id="PTHR17224:SF1">
    <property type="entry name" value="PEPTIDYL-TRNA HYDROLASE"/>
    <property type="match status" value="1"/>
</dbReference>
<keyword evidence="6" id="KW-0472">Membrane</keyword>
<reference evidence="8" key="1">
    <citation type="journal article" date="2006" name="PLoS Biol.">
        <title>Macronuclear genome sequence of the ciliate Tetrahymena thermophila, a model eukaryote.</title>
        <authorList>
            <person name="Eisen J.A."/>
            <person name="Coyne R.S."/>
            <person name="Wu M."/>
            <person name="Wu D."/>
            <person name="Thiagarajan M."/>
            <person name="Wortman J.R."/>
            <person name="Badger J.H."/>
            <person name="Ren Q."/>
            <person name="Amedeo P."/>
            <person name="Jones K.M."/>
            <person name="Tallon L.J."/>
            <person name="Delcher A.L."/>
            <person name="Salzberg S.L."/>
            <person name="Silva J.C."/>
            <person name="Haas B.J."/>
            <person name="Majoros W.H."/>
            <person name="Farzad M."/>
            <person name="Carlton J.M."/>
            <person name="Smith R.K. Jr."/>
            <person name="Garg J."/>
            <person name="Pearlman R.E."/>
            <person name="Karrer K.M."/>
            <person name="Sun L."/>
            <person name="Manning G."/>
            <person name="Elde N.C."/>
            <person name="Turkewitz A.P."/>
            <person name="Asai D.J."/>
            <person name="Wilkes D.E."/>
            <person name="Wang Y."/>
            <person name="Cai H."/>
            <person name="Collins K."/>
            <person name="Stewart B.A."/>
            <person name="Lee S.R."/>
            <person name="Wilamowska K."/>
            <person name="Weinberg Z."/>
            <person name="Ruzzo W.L."/>
            <person name="Wloga D."/>
            <person name="Gaertig J."/>
            <person name="Frankel J."/>
            <person name="Tsao C.-C."/>
            <person name="Gorovsky M.A."/>
            <person name="Keeling P.J."/>
            <person name="Waller R.F."/>
            <person name="Patron N.J."/>
            <person name="Cherry J.M."/>
            <person name="Stover N.A."/>
            <person name="Krieger C.J."/>
            <person name="del Toro C."/>
            <person name="Ryder H.F."/>
            <person name="Williamson S.C."/>
            <person name="Barbeau R.A."/>
            <person name="Hamilton E.P."/>
            <person name="Orias E."/>
        </authorList>
    </citation>
    <scope>NUCLEOTIDE SEQUENCE [LARGE SCALE GENOMIC DNA]</scope>
    <source>
        <strain evidence="8">SB210</strain>
    </source>
</reference>
<evidence type="ECO:0000313" key="8">
    <source>
        <dbReference type="Proteomes" id="UP000009168"/>
    </source>
</evidence>
<dbReference type="Proteomes" id="UP000009168">
    <property type="component" value="Unassembled WGS sequence"/>
</dbReference>
<evidence type="ECO:0000256" key="4">
    <source>
        <dbReference type="ARBA" id="ARBA00022884"/>
    </source>
</evidence>
<evidence type="ECO:0000256" key="1">
    <source>
        <dbReference type="ARBA" id="ARBA00013260"/>
    </source>
</evidence>
<dbReference type="GO" id="GO:0004045">
    <property type="term" value="F:peptidyl-tRNA hydrolase activity"/>
    <property type="evidence" value="ECO:0007669"/>
    <property type="project" value="UniProtKB-EC"/>
</dbReference>
<name>I7M4F9_TETTS</name>
<dbReference type="AlphaFoldDB" id="I7M4F9"/>
<dbReference type="PROSITE" id="PS01196">
    <property type="entry name" value="PEPT_TRNA_HYDROL_2"/>
    <property type="match status" value="1"/>
</dbReference>
<keyword evidence="4" id="KW-0694">RNA-binding</keyword>
<proteinExistence type="inferred from homology"/>
<comment type="similarity">
    <text evidence="5">Belongs to the PTH family.</text>
</comment>
<gene>
    <name evidence="7" type="ORF">TTHERM_00689840</name>
</gene>
<dbReference type="InParanoid" id="I7M4F9"/>
<accession>I7M4F9</accession>
<evidence type="ECO:0000256" key="6">
    <source>
        <dbReference type="SAM" id="Phobius"/>
    </source>
</evidence>
<dbReference type="NCBIfam" id="TIGR00447">
    <property type="entry name" value="pth"/>
    <property type="match status" value="1"/>
</dbReference>
<evidence type="ECO:0000256" key="5">
    <source>
        <dbReference type="ARBA" id="ARBA00038063"/>
    </source>
</evidence>
<keyword evidence="3 7" id="KW-0378">Hydrolase</keyword>
<dbReference type="InterPro" id="IPR001328">
    <property type="entry name" value="Pept_tRNA_hydro"/>
</dbReference>
<dbReference type="GO" id="GO:0000049">
    <property type="term" value="F:tRNA binding"/>
    <property type="evidence" value="ECO:0007669"/>
    <property type="project" value="UniProtKB-KW"/>
</dbReference>
<dbReference type="CDD" id="cd00462">
    <property type="entry name" value="PTH"/>
    <property type="match status" value="1"/>
</dbReference>
<dbReference type="InterPro" id="IPR018171">
    <property type="entry name" value="Pept_tRNA_hydro_CS"/>
</dbReference>
<keyword evidence="6" id="KW-0812">Transmembrane</keyword>
<dbReference type="PANTHER" id="PTHR17224">
    <property type="entry name" value="PEPTIDYL-TRNA HYDROLASE"/>
    <property type="match status" value="1"/>
</dbReference>
<keyword evidence="6" id="KW-1133">Transmembrane helix</keyword>
<feature type="transmembrane region" description="Helical" evidence="6">
    <location>
        <begin position="6"/>
        <end position="23"/>
    </location>
</feature>
<dbReference type="EMBL" id="GG662260">
    <property type="protein sequence ID" value="EAS06745.2"/>
    <property type="molecule type" value="Genomic_DNA"/>
</dbReference>
<dbReference type="HAMAP" id="MF_00083">
    <property type="entry name" value="Pept_tRNA_hydro_bact"/>
    <property type="match status" value="1"/>
</dbReference>
<dbReference type="EC" id="3.1.1.29" evidence="1"/>
<dbReference type="OrthoDB" id="311283at2759"/>
<dbReference type="InterPro" id="IPR036416">
    <property type="entry name" value="Pept_tRNA_hydro_sf"/>
</dbReference>
<evidence type="ECO:0000256" key="3">
    <source>
        <dbReference type="ARBA" id="ARBA00022801"/>
    </source>
</evidence>
<sequence length="229" mass="25941">MLTSTLFIYISCIILGLFIALFSSKRKRELQQQNSPSAQNTKETPIQLDKLIIGLGNPGQQYENMRHNVGKLFISYTANKFNAQLKKINQGYLAILNEDTNLPKIGLFNTYCYMNISGKSISEVIKKHQVKVENIIVVHDDLDNAFGKVKIKEGGSAEGHNGLKSIIEYLDTKEFLRLKIGIDRPNSRDPIVISPYVLGNFSTDQQTRLNTEIFEKGIEILKNKNFIQC</sequence>
<dbReference type="Gene3D" id="3.40.50.1470">
    <property type="entry name" value="Peptidyl-tRNA hydrolase"/>
    <property type="match status" value="1"/>
</dbReference>
<dbReference type="RefSeq" id="XP_001026987.2">
    <property type="nucleotide sequence ID" value="XM_001026987.2"/>
</dbReference>
<keyword evidence="2" id="KW-0820">tRNA-binding</keyword>